<comment type="caution">
    <text evidence="1">The sequence shown here is derived from an EMBL/GenBank/DDBJ whole genome shotgun (WGS) entry which is preliminary data.</text>
</comment>
<dbReference type="AlphaFoldDB" id="A0A699UBC9"/>
<sequence>AIINAVVANALPNLTAALRTQITNDIKNGAGPSGGGGGDAIPHGIHDWIERYFSASEQQRYEHKYGSICQLDRENYAKYMERFTRLASFVRAAAGDAQRQARCNTPKLARSGILGSGRVTS</sequence>
<protein>
    <submittedName>
        <fullName evidence="1">Zinc finger, CCHC-type, retrotransposon Gag domain protein</fullName>
    </submittedName>
</protein>
<accession>A0A699UBC9</accession>
<name>A0A699UBC9_TANCI</name>
<reference evidence="1" key="1">
    <citation type="journal article" date="2019" name="Sci. Rep.">
        <title>Draft genome of Tanacetum cinerariifolium, the natural source of mosquito coil.</title>
        <authorList>
            <person name="Yamashiro T."/>
            <person name="Shiraishi A."/>
            <person name="Satake H."/>
            <person name="Nakayama K."/>
        </authorList>
    </citation>
    <scope>NUCLEOTIDE SEQUENCE</scope>
</reference>
<gene>
    <name evidence="1" type="ORF">Tci_890467</name>
</gene>
<feature type="non-terminal residue" evidence="1">
    <location>
        <position position="1"/>
    </location>
</feature>
<evidence type="ECO:0000313" key="1">
    <source>
        <dbReference type="EMBL" id="GFD18498.1"/>
    </source>
</evidence>
<proteinExistence type="predicted"/>
<dbReference type="EMBL" id="BKCJ011307841">
    <property type="protein sequence ID" value="GFD18498.1"/>
    <property type="molecule type" value="Genomic_DNA"/>
</dbReference>
<organism evidence="1">
    <name type="scientific">Tanacetum cinerariifolium</name>
    <name type="common">Dalmatian daisy</name>
    <name type="synonym">Chrysanthemum cinerariifolium</name>
    <dbReference type="NCBI Taxonomy" id="118510"/>
    <lineage>
        <taxon>Eukaryota</taxon>
        <taxon>Viridiplantae</taxon>
        <taxon>Streptophyta</taxon>
        <taxon>Embryophyta</taxon>
        <taxon>Tracheophyta</taxon>
        <taxon>Spermatophyta</taxon>
        <taxon>Magnoliopsida</taxon>
        <taxon>eudicotyledons</taxon>
        <taxon>Gunneridae</taxon>
        <taxon>Pentapetalae</taxon>
        <taxon>asterids</taxon>
        <taxon>campanulids</taxon>
        <taxon>Asterales</taxon>
        <taxon>Asteraceae</taxon>
        <taxon>Asteroideae</taxon>
        <taxon>Anthemideae</taxon>
        <taxon>Anthemidinae</taxon>
        <taxon>Tanacetum</taxon>
    </lineage>
</organism>